<keyword evidence="1" id="KW-0732">Signal</keyword>
<comment type="caution">
    <text evidence="2">The sequence shown here is derived from an EMBL/GenBank/DDBJ whole genome shotgun (WGS) entry which is preliminary data.</text>
</comment>
<organism evidence="2 3">
    <name type="scientific">Nibribacter koreensis</name>
    <dbReference type="NCBI Taxonomy" id="1084519"/>
    <lineage>
        <taxon>Bacteria</taxon>
        <taxon>Pseudomonadati</taxon>
        <taxon>Bacteroidota</taxon>
        <taxon>Cytophagia</taxon>
        <taxon>Cytophagales</taxon>
        <taxon>Hymenobacteraceae</taxon>
        <taxon>Nibribacter</taxon>
    </lineage>
</organism>
<evidence type="ECO:0000313" key="3">
    <source>
        <dbReference type="Proteomes" id="UP001501844"/>
    </source>
</evidence>
<proteinExistence type="predicted"/>
<dbReference type="Proteomes" id="UP001501844">
    <property type="component" value="Unassembled WGS sequence"/>
</dbReference>
<sequence length="130" mass="14935">MKNFTLTAFFFLSLVFSAAAQKSPSNPALEQASSNLTRVMMETMGLNEDEYIKLKALNQERLSKATEADKLYADDTEQRDVRLREIEDEFEVKLFNMLNTRQVTAYAEFKQKPEANYLAIVQQLKASPKK</sequence>
<dbReference type="RefSeq" id="WP_345164260.1">
    <property type="nucleotide sequence ID" value="NZ_BAABGX010000002.1"/>
</dbReference>
<evidence type="ECO:0008006" key="4">
    <source>
        <dbReference type="Google" id="ProtNLM"/>
    </source>
</evidence>
<evidence type="ECO:0000256" key="1">
    <source>
        <dbReference type="SAM" id="SignalP"/>
    </source>
</evidence>
<name>A0ABP8FFZ8_9BACT</name>
<accession>A0ABP8FFZ8</accession>
<evidence type="ECO:0000313" key="2">
    <source>
        <dbReference type="EMBL" id="GAA4302859.1"/>
    </source>
</evidence>
<protein>
    <recommendedName>
        <fullName evidence="4">DUF4168 domain-containing protein</fullName>
    </recommendedName>
</protein>
<gene>
    <name evidence="2" type="ORF">GCM10023183_14910</name>
</gene>
<feature type="chain" id="PRO_5047319560" description="DUF4168 domain-containing protein" evidence="1">
    <location>
        <begin position="21"/>
        <end position="130"/>
    </location>
</feature>
<keyword evidence="3" id="KW-1185">Reference proteome</keyword>
<reference evidence="3" key="1">
    <citation type="journal article" date="2019" name="Int. J. Syst. Evol. Microbiol.">
        <title>The Global Catalogue of Microorganisms (GCM) 10K type strain sequencing project: providing services to taxonomists for standard genome sequencing and annotation.</title>
        <authorList>
            <consortium name="The Broad Institute Genomics Platform"/>
            <consortium name="The Broad Institute Genome Sequencing Center for Infectious Disease"/>
            <person name="Wu L."/>
            <person name="Ma J."/>
        </authorList>
    </citation>
    <scope>NUCLEOTIDE SEQUENCE [LARGE SCALE GENOMIC DNA]</scope>
    <source>
        <strain evidence="3">JCM 17917</strain>
    </source>
</reference>
<feature type="signal peptide" evidence="1">
    <location>
        <begin position="1"/>
        <end position="20"/>
    </location>
</feature>
<dbReference type="EMBL" id="BAABGX010000002">
    <property type="protein sequence ID" value="GAA4302859.1"/>
    <property type="molecule type" value="Genomic_DNA"/>
</dbReference>